<dbReference type="EMBL" id="CP102480">
    <property type="protein sequence ID" value="UUX51587.1"/>
    <property type="molecule type" value="Genomic_DNA"/>
</dbReference>
<dbReference type="KEGG" id="naci:NUH88_07775"/>
<dbReference type="Pfam" id="PF02321">
    <property type="entry name" value="OEP"/>
    <property type="match status" value="2"/>
</dbReference>
<keyword evidence="2" id="KW-0449">Lipoprotein</keyword>
<dbReference type="AlphaFoldDB" id="A0A9J7AV06"/>
<reference evidence="3" key="1">
    <citation type="submission" date="2022-08" db="EMBL/GenBank/DDBJ databases">
        <title>Nisaea acidiphila sp. nov., isolated from a marine algal debris and emended description of the genus Nisaea Urios et al. 2008.</title>
        <authorList>
            <person name="Kwon K."/>
        </authorList>
    </citation>
    <scope>NUCLEOTIDE SEQUENCE</scope>
    <source>
        <strain evidence="3">MEBiC11861</strain>
    </source>
</reference>
<dbReference type="GO" id="GO:0015562">
    <property type="term" value="F:efflux transmembrane transporter activity"/>
    <property type="evidence" value="ECO:0007669"/>
    <property type="project" value="InterPro"/>
</dbReference>
<keyword evidence="2" id="KW-0564">Palmitate</keyword>
<dbReference type="Proteomes" id="UP001060336">
    <property type="component" value="Chromosome"/>
</dbReference>
<proteinExistence type="inferred from homology"/>
<keyword evidence="2" id="KW-0812">Transmembrane</keyword>
<dbReference type="NCBIfam" id="TIGR01845">
    <property type="entry name" value="outer_NodT"/>
    <property type="match status" value="1"/>
</dbReference>
<sequence>MMKRLPKGAAQRGPQERYAAGRRAGLVLAVLMLGGCTVGPEYRVPALSLPTDWGTESAAARETAVPELSRWWTELDDPTLNGLIERASGQNLDLAAARARIREARASYRQAGGALQPSLDGSGSTGLAGSDNSIDGQFQAGFDASWELDIFGGRKRRVEAAAYGVGAAEEDLRDTMLTLIGDIASNYVSARSFRARIDLARRTAISMRETESLTRARFRAGATAASDMANAAGQASSTEANIPALEVSFAEAVHRLGVLTGQAPGALAAMLRNGAPIPRPTRPIPTGVPADILLTRPDVRGAERELARYTALIGEAEAARYPSVSLTGSIATSGTSIGDLAKGSSIGWAIGPSLTVPIFNGGQLEAAVDLARAQRDQFEAAFRSTVLTALEDVENAIVALAQERIRNRSLAEASESYREAARLARSLYGAGSISFLDVLDAERSLYSAEDALLQSTARIATGYVTLNKALGGGWDGVLETAAAAPASG</sequence>
<dbReference type="Gene3D" id="1.20.1600.10">
    <property type="entry name" value="Outer membrane efflux proteins (OEP)"/>
    <property type="match status" value="1"/>
</dbReference>
<dbReference type="Gene3D" id="2.20.200.10">
    <property type="entry name" value="Outer membrane efflux proteins (OEP)"/>
    <property type="match status" value="1"/>
</dbReference>
<evidence type="ECO:0000313" key="3">
    <source>
        <dbReference type="EMBL" id="UUX51587.1"/>
    </source>
</evidence>
<dbReference type="PANTHER" id="PTHR30203">
    <property type="entry name" value="OUTER MEMBRANE CATION EFFLUX PROTEIN"/>
    <property type="match status" value="1"/>
</dbReference>
<evidence type="ECO:0000256" key="1">
    <source>
        <dbReference type="ARBA" id="ARBA00007613"/>
    </source>
</evidence>
<name>A0A9J7AV06_9PROT</name>
<dbReference type="GO" id="GO:0005886">
    <property type="term" value="C:plasma membrane"/>
    <property type="evidence" value="ECO:0007669"/>
    <property type="project" value="UniProtKB-SubCell"/>
</dbReference>
<dbReference type="InterPro" id="IPR010131">
    <property type="entry name" value="MdtP/NodT-like"/>
</dbReference>
<dbReference type="RefSeq" id="WP_257771172.1">
    <property type="nucleotide sequence ID" value="NZ_CP102480.1"/>
</dbReference>
<accession>A0A9J7AV06</accession>
<evidence type="ECO:0000256" key="2">
    <source>
        <dbReference type="RuleBase" id="RU362097"/>
    </source>
</evidence>
<dbReference type="InterPro" id="IPR003423">
    <property type="entry name" value="OMP_efflux"/>
</dbReference>
<dbReference type="SUPFAM" id="SSF56954">
    <property type="entry name" value="Outer membrane efflux proteins (OEP)"/>
    <property type="match status" value="1"/>
</dbReference>
<organism evidence="3 4">
    <name type="scientific">Nisaea acidiphila</name>
    <dbReference type="NCBI Taxonomy" id="1862145"/>
    <lineage>
        <taxon>Bacteria</taxon>
        <taxon>Pseudomonadati</taxon>
        <taxon>Pseudomonadota</taxon>
        <taxon>Alphaproteobacteria</taxon>
        <taxon>Rhodospirillales</taxon>
        <taxon>Thalassobaculaceae</taxon>
        <taxon>Nisaea</taxon>
    </lineage>
</organism>
<comment type="subcellular location">
    <subcellularLocation>
        <location evidence="2">Cell membrane</location>
        <topology evidence="2">Lipid-anchor</topology>
    </subcellularLocation>
</comment>
<dbReference type="PANTHER" id="PTHR30203:SF25">
    <property type="entry name" value="OUTER MEMBRANE PROTEIN-RELATED"/>
    <property type="match status" value="1"/>
</dbReference>
<evidence type="ECO:0000313" key="4">
    <source>
        <dbReference type="Proteomes" id="UP001060336"/>
    </source>
</evidence>
<protein>
    <submittedName>
        <fullName evidence="3">Efflux transporter outer membrane subunit</fullName>
    </submittedName>
</protein>
<keyword evidence="4" id="KW-1185">Reference proteome</keyword>
<gene>
    <name evidence="3" type="ORF">NUH88_07775</name>
</gene>
<comment type="similarity">
    <text evidence="1 2">Belongs to the outer membrane factor (OMF) (TC 1.B.17) family.</text>
</comment>
<keyword evidence="2" id="KW-1134">Transmembrane beta strand</keyword>
<keyword evidence="2" id="KW-0472">Membrane</keyword>